<evidence type="ECO:0000313" key="2">
    <source>
        <dbReference type="EMBL" id="KAE8240335.1"/>
    </source>
</evidence>
<feature type="compositionally biased region" description="Low complexity" evidence="1">
    <location>
        <begin position="178"/>
        <end position="192"/>
    </location>
</feature>
<feature type="compositionally biased region" description="Basic and acidic residues" evidence="1">
    <location>
        <begin position="241"/>
        <end position="258"/>
    </location>
</feature>
<organism evidence="2 3">
    <name type="scientific">Tilletia indica</name>
    <dbReference type="NCBI Taxonomy" id="43049"/>
    <lineage>
        <taxon>Eukaryota</taxon>
        <taxon>Fungi</taxon>
        <taxon>Dikarya</taxon>
        <taxon>Basidiomycota</taxon>
        <taxon>Ustilaginomycotina</taxon>
        <taxon>Exobasidiomycetes</taxon>
        <taxon>Tilletiales</taxon>
        <taxon>Tilletiaceae</taxon>
        <taxon>Tilletia</taxon>
    </lineage>
</organism>
<evidence type="ECO:0000313" key="3">
    <source>
        <dbReference type="Proteomes" id="UP000077521"/>
    </source>
</evidence>
<accession>A0A8T8SHZ0</accession>
<dbReference type="Proteomes" id="UP000077521">
    <property type="component" value="Unassembled WGS sequence"/>
</dbReference>
<name>A0A8T8SHZ0_9BASI</name>
<sequence length="280" mass="31250">MPRYGKKNGHKATGPYADLESRLERMLEARHDNNLRATKARNISMHRYQIGNPNQGLGGHVDDLAALVKRAREADFYEFALEKRNEDYERLKNRLRRDRNRQETPNLADLSAMFRPSNHSPIRPGPSPPGSFPSFESSRSSPPSLPGVHLRSPLRFAPPPPRYAHPAPRPPPPPPAGFPLFAPLARPATDAHPAPRPPPPPPAGFPLFAPPQRPANNATPPRPGPHPAQAQAPQDLPGWARELEDRTRHMVRESEAGLHHRLRRLEDAFGFTGQGSSRHR</sequence>
<protein>
    <submittedName>
        <fullName evidence="2">Uncharacterized protein</fullName>
    </submittedName>
</protein>
<keyword evidence="3" id="KW-1185">Reference proteome</keyword>
<feature type="compositionally biased region" description="Pro residues" evidence="1">
    <location>
        <begin position="194"/>
        <end position="213"/>
    </location>
</feature>
<reference evidence="2" key="1">
    <citation type="submission" date="2016-04" db="EMBL/GenBank/DDBJ databases">
        <authorList>
            <person name="Nguyen H.D."/>
            <person name="Samba Siva P."/>
            <person name="Cullis J."/>
            <person name="Levesque C.A."/>
            <person name="Hambleton S."/>
        </authorList>
    </citation>
    <scope>NUCLEOTIDE SEQUENCE</scope>
    <source>
        <strain evidence="2">DAOMC 236416</strain>
    </source>
</reference>
<reference evidence="2" key="2">
    <citation type="journal article" date="2019" name="IMA Fungus">
        <title>Genome sequencing and comparison of five Tilletia species to identify candidate genes for the detection of regulated species infecting wheat.</title>
        <authorList>
            <person name="Nguyen H.D.T."/>
            <person name="Sultana T."/>
            <person name="Kesanakurti P."/>
            <person name="Hambleton S."/>
        </authorList>
    </citation>
    <scope>NUCLEOTIDE SEQUENCE</scope>
    <source>
        <strain evidence="2">DAOMC 236416</strain>
    </source>
</reference>
<gene>
    <name evidence="2" type="ORF">A4X13_0g7851</name>
</gene>
<evidence type="ECO:0000256" key="1">
    <source>
        <dbReference type="SAM" id="MobiDB-lite"/>
    </source>
</evidence>
<feature type="region of interest" description="Disordered" evidence="1">
    <location>
        <begin position="93"/>
        <end position="259"/>
    </location>
</feature>
<feature type="compositionally biased region" description="Low complexity" evidence="1">
    <location>
        <begin position="227"/>
        <end position="237"/>
    </location>
</feature>
<proteinExistence type="predicted"/>
<comment type="caution">
    <text evidence="2">The sequence shown here is derived from an EMBL/GenBank/DDBJ whole genome shotgun (WGS) entry which is preliminary data.</text>
</comment>
<dbReference type="EMBL" id="LWDF02001108">
    <property type="protein sequence ID" value="KAE8240335.1"/>
    <property type="molecule type" value="Genomic_DNA"/>
</dbReference>
<dbReference type="AlphaFoldDB" id="A0A8T8SHZ0"/>
<feature type="compositionally biased region" description="Pro residues" evidence="1">
    <location>
        <begin position="156"/>
        <end position="177"/>
    </location>
</feature>
<feature type="compositionally biased region" description="Low complexity" evidence="1">
    <location>
        <begin position="132"/>
        <end position="142"/>
    </location>
</feature>